<dbReference type="GO" id="GO:0020037">
    <property type="term" value="F:heme binding"/>
    <property type="evidence" value="ECO:0007669"/>
    <property type="project" value="InterPro"/>
</dbReference>
<dbReference type="PROSITE" id="PS51007">
    <property type="entry name" value="CYTC"/>
    <property type="match status" value="2"/>
</dbReference>
<evidence type="ECO:0000256" key="9">
    <source>
        <dbReference type="PIRSR" id="PIRSR000294-2"/>
    </source>
</evidence>
<keyword evidence="5" id="KW-0574">Periplasm</keyword>
<dbReference type="Pfam" id="PF03150">
    <property type="entry name" value="CCP_MauG"/>
    <property type="match status" value="1"/>
</dbReference>
<feature type="binding site" description="axial binding residue" evidence="9">
    <location>
        <position position="240"/>
    </location>
    <ligand>
        <name>heme c</name>
        <dbReference type="ChEBI" id="CHEBI:61717"/>
        <label>2</label>
    </ligand>
    <ligandPart>
        <name>Fe</name>
        <dbReference type="ChEBI" id="CHEBI:18248"/>
    </ligandPart>
</feature>
<comment type="cofactor">
    <cofactor evidence="8">
        <name>heme</name>
        <dbReference type="ChEBI" id="CHEBI:30413"/>
    </cofactor>
    <text evidence="8">Binds 2 heme groups.</text>
</comment>
<keyword evidence="3 9" id="KW-0479">Metal-binding</keyword>
<keyword evidence="2 8" id="KW-0349">Heme</keyword>
<evidence type="ECO:0000256" key="10">
    <source>
        <dbReference type="SAM" id="SignalP"/>
    </source>
</evidence>
<dbReference type="InterPro" id="IPR026259">
    <property type="entry name" value="MauG/Cytc_peroxidase"/>
</dbReference>
<evidence type="ECO:0000313" key="12">
    <source>
        <dbReference type="EMBL" id="CAA6812703.1"/>
    </source>
</evidence>
<evidence type="ECO:0000256" key="1">
    <source>
        <dbReference type="ARBA" id="ARBA00004418"/>
    </source>
</evidence>
<dbReference type="SUPFAM" id="SSF46626">
    <property type="entry name" value="Cytochrome c"/>
    <property type="match status" value="2"/>
</dbReference>
<dbReference type="InterPro" id="IPR036909">
    <property type="entry name" value="Cyt_c-like_dom_sf"/>
</dbReference>
<dbReference type="PANTHER" id="PTHR30600:SF14">
    <property type="entry name" value="CYTOCHROME C PEROXIDASE"/>
    <property type="match status" value="1"/>
</dbReference>
<dbReference type="GO" id="GO:0042597">
    <property type="term" value="C:periplasmic space"/>
    <property type="evidence" value="ECO:0007669"/>
    <property type="project" value="UniProtKB-SubCell"/>
</dbReference>
<feature type="binding site" description="covalent" evidence="8">
    <location>
        <position position="239"/>
    </location>
    <ligand>
        <name>heme c</name>
        <dbReference type="ChEBI" id="CHEBI:61717"/>
        <label>2</label>
    </ligand>
</feature>
<feature type="chain" id="PRO_5028380104" evidence="10">
    <location>
        <begin position="21"/>
        <end position="389"/>
    </location>
</feature>
<evidence type="ECO:0000256" key="7">
    <source>
        <dbReference type="ARBA" id="ARBA00023004"/>
    </source>
</evidence>
<keyword evidence="7 9" id="KW-0408">Iron</keyword>
<dbReference type="GO" id="GO:0009055">
    <property type="term" value="F:electron transfer activity"/>
    <property type="evidence" value="ECO:0007669"/>
    <property type="project" value="InterPro"/>
</dbReference>
<feature type="binding site" description="axial binding residue" evidence="9">
    <location>
        <position position="86"/>
    </location>
    <ligand>
        <name>heme c</name>
        <dbReference type="ChEBI" id="CHEBI:61717"/>
        <label>1</label>
    </ligand>
    <ligandPart>
        <name>Fe</name>
        <dbReference type="ChEBI" id="CHEBI:18248"/>
    </ligandPart>
</feature>
<evidence type="ECO:0000256" key="4">
    <source>
        <dbReference type="ARBA" id="ARBA00022729"/>
    </source>
</evidence>
<feature type="binding site" description="covalent" evidence="8">
    <location>
        <position position="82"/>
    </location>
    <ligand>
        <name>heme c</name>
        <dbReference type="ChEBI" id="CHEBI:61717"/>
        <label>1</label>
    </ligand>
</feature>
<feature type="domain" description="Cytochrome c" evidence="11">
    <location>
        <begin position="220"/>
        <end position="372"/>
    </location>
</feature>
<name>A0A6S6TCC8_9BACT</name>
<dbReference type="InterPro" id="IPR023929">
    <property type="entry name" value="MbnH-like"/>
</dbReference>
<evidence type="ECO:0000256" key="2">
    <source>
        <dbReference type="ARBA" id="ARBA00022617"/>
    </source>
</evidence>
<feature type="domain" description="Cytochrome c" evidence="11">
    <location>
        <begin position="60"/>
        <end position="197"/>
    </location>
</feature>
<evidence type="ECO:0000256" key="6">
    <source>
        <dbReference type="ARBA" id="ARBA00023002"/>
    </source>
</evidence>
<dbReference type="Gene3D" id="1.10.760.10">
    <property type="entry name" value="Cytochrome c-like domain"/>
    <property type="match status" value="2"/>
</dbReference>
<sequence>MNSNFKVLSFIWLFSLFIIGCGSNTTITDSNEEASSSFDWKLPSNVYPPRVPQDNPMSNEKVALGRFLFYDTQLSANQTQSCSSCHLQDLAFSDRNKVGIGSTGEHSLRNPNSLTNTGYYTSYSWANPALGTLERFIILPIRGDDPIELGVVPEKENEVMARFENNATYQKMFEEAFPQEAQPISMENIVKALASFNRMLNSFNAPYDKFLRGDSTALSVQERRGMDLFMGEKAECFHCHDGISFSDSTANEKSFTINQFFHNIGLYNVGEQGTYPEGNQGLYETTMNQADQGKFKAPTLRNIELTAPYMHDGSMATLEEILELHSNGGRDVKNGVYAGNGITNPFKSDFITVKDFTQQEKDDLIAFLKSLTDDEFINNPDISNPFKEQ</sequence>
<dbReference type="PROSITE" id="PS51257">
    <property type="entry name" value="PROKAR_LIPOPROTEIN"/>
    <property type="match status" value="1"/>
</dbReference>
<keyword evidence="4 10" id="KW-0732">Signal</keyword>
<dbReference type="InterPro" id="IPR004852">
    <property type="entry name" value="Di-haem_cyt_c_peroxidsae"/>
</dbReference>
<evidence type="ECO:0000256" key="5">
    <source>
        <dbReference type="ARBA" id="ARBA00022764"/>
    </source>
</evidence>
<dbReference type="AlphaFoldDB" id="A0A6S6TCC8"/>
<evidence type="ECO:0000259" key="11">
    <source>
        <dbReference type="PROSITE" id="PS51007"/>
    </source>
</evidence>
<gene>
    <name evidence="12" type="ORF">HELGO_WM5878</name>
</gene>
<dbReference type="NCBIfam" id="TIGR04039">
    <property type="entry name" value="MXAN_0977_Heme2"/>
    <property type="match status" value="1"/>
</dbReference>
<keyword evidence="6" id="KW-0560">Oxidoreductase</keyword>
<dbReference type="EMBL" id="CACVAX010000038">
    <property type="protein sequence ID" value="CAA6812703.1"/>
    <property type="molecule type" value="Genomic_DNA"/>
</dbReference>
<feature type="binding site" description="covalent" evidence="8">
    <location>
        <position position="236"/>
    </location>
    <ligand>
        <name>heme c</name>
        <dbReference type="ChEBI" id="CHEBI:61717"/>
        <label>2</label>
    </ligand>
</feature>
<comment type="PTM">
    <text evidence="8">Binds 2 heme groups per subunit.</text>
</comment>
<dbReference type="InterPro" id="IPR051395">
    <property type="entry name" value="Cytochrome_c_Peroxidase/MauG"/>
</dbReference>
<comment type="subcellular location">
    <subcellularLocation>
        <location evidence="1">Periplasm</location>
    </subcellularLocation>
</comment>
<dbReference type="InterPro" id="IPR009056">
    <property type="entry name" value="Cyt_c-like_dom"/>
</dbReference>
<feature type="signal peptide" evidence="10">
    <location>
        <begin position="1"/>
        <end position="20"/>
    </location>
</feature>
<organism evidence="12">
    <name type="scientific">uncultured Sulfurovum sp</name>
    <dbReference type="NCBI Taxonomy" id="269237"/>
    <lineage>
        <taxon>Bacteria</taxon>
        <taxon>Pseudomonadati</taxon>
        <taxon>Campylobacterota</taxon>
        <taxon>Epsilonproteobacteria</taxon>
        <taxon>Campylobacterales</taxon>
        <taxon>Sulfurovaceae</taxon>
        <taxon>Sulfurovum</taxon>
        <taxon>environmental samples</taxon>
    </lineage>
</organism>
<evidence type="ECO:0000256" key="8">
    <source>
        <dbReference type="PIRSR" id="PIRSR000294-1"/>
    </source>
</evidence>
<dbReference type="PIRSF" id="PIRSF000294">
    <property type="entry name" value="Cytochrome-c_peroxidase"/>
    <property type="match status" value="1"/>
</dbReference>
<keyword evidence="12" id="KW-0575">Peroxidase</keyword>
<protein>
    <submittedName>
        <fullName evidence="12">Cytochrome C peroxidase</fullName>
    </submittedName>
</protein>
<feature type="binding site" description="covalent" evidence="8">
    <location>
        <position position="85"/>
    </location>
    <ligand>
        <name>heme c</name>
        <dbReference type="ChEBI" id="CHEBI:61717"/>
        <label>1</label>
    </ligand>
</feature>
<reference evidence="12" key="1">
    <citation type="submission" date="2020-01" db="EMBL/GenBank/DDBJ databases">
        <authorList>
            <person name="Meier V. D."/>
            <person name="Meier V D."/>
        </authorList>
    </citation>
    <scope>NUCLEOTIDE SEQUENCE</scope>
    <source>
        <strain evidence="12">HLG_WM_MAG_04</strain>
    </source>
</reference>
<evidence type="ECO:0000256" key="3">
    <source>
        <dbReference type="ARBA" id="ARBA00022723"/>
    </source>
</evidence>
<dbReference type="GO" id="GO:0004130">
    <property type="term" value="F:cytochrome-c peroxidase activity"/>
    <property type="evidence" value="ECO:0007669"/>
    <property type="project" value="TreeGrafter"/>
</dbReference>
<accession>A0A6S6TCC8</accession>
<dbReference type="GO" id="GO:0046872">
    <property type="term" value="F:metal ion binding"/>
    <property type="evidence" value="ECO:0007669"/>
    <property type="project" value="UniProtKB-KW"/>
</dbReference>
<dbReference type="PANTHER" id="PTHR30600">
    <property type="entry name" value="CYTOCHROME C PEROXIDASE-RELATED"/>
    <property type="match status" value="1"/>
</dbReference>
<proteinExistence type="predicted"/>